<feature type="compositionally biased region" description="Basic and acidic residues" evidence="1">
    <location>
        <begin position="18"/>
        <end position="27"/>
    </location>
</feature>
<name>A0A5S4GX22_9ACTN</name>
<sequence length="64" mass="6285">MPELTPHEKELLANPDLVRGHAPRDGVGEPAEAPEGPAAASPPNQAPAASGGSADPAGRAQGPT</sequence>
<feature type="compositionally biased region" description="Low complexity" evidence="1">
    <location>
        <begin position="28"/>
        <end position="64"/>
    </location>
</feature>
<reference evidence="2 3" key="1">
    <citation type="submission" date="2019-05" db="EMBL/GenBank/DDBJ databases">
        <title>Draft genome sequence of Actinomadura geliboluensis A8036.</title>
        <authorList>
            <person name="Saricaoglu S."/>
            <person name="Isik K."/>
        </authorList>
    </citation>
    <scope>NUCLEOTIDE SEQUENCE [LARGE SCALE GENOMIC DNA]</scope>
    <source>
        <strain evidence="2 3">A8036</strain>
    </source>
</reference>
<evidence type="ECO:0000313" key="3">
    <source>
        <dbReference type="Proteomes" id="UP000305238"/>
    </source>
</evidence>
<comment type="caution">
    <text evidence="2">The sequence shown here is derived from an EMBL/GenBank/DDBJ whole genome shotgun (WGS) entry which is preliminary data.</text>
</comment>
<feature type="compositionally biased region" description="Basic and acidic residues" evidence="1">
    <location>
        <begin position="1"/>
        <end position="11"/>
    </location>
</feature>
<dbReference type="Proteomes" id="UP000305238">
    <property type="component" value="Unassembled WGS sequence"/>
</dbReference>
<evidence type="ECO:0000256" key="1">
    <source>
        <dbReference type="SAM" id="MobiDB-lite"/>
    </source>
</evidence>
<proteinExistence type="predicted"/>
<gene>
    <name evidence="2" type="ORF">ETD96_18215</name>
</gene>
<organism evidence="2 3">
    <name type="scientific">Actinomadura geliboluensis</name>
    <dbReference type="NCBI Taxonomy" id="882440"/>
    <lineage>
        <taxon>Bacteria</taxon>
        <taxon>Bacillati</taxon>
        <taxon>Actinomycetota</taxon>
        <taxon>Actinomycetes</taxon>
        <taxon>Streptosporangiales</taxon>
        <taxon>Thermomonosporaceae</taxon>
        <taxon>Actinomadura</taxon>
    </lineage>
</organism>
<protein>
    <submittedName>
        <fullName evidence="2">Uncharacterized protein</fullName>
    </submittedName>
</protein>
<dbReference type="AlphaFoldDB" id="A0A5S4GX22"/>
<dbReference type="EMBL" id="VCKZ01000123">
    <property type="protein sequence ID" value="TMR37543.1"/>
    <property type="molecule type" value="Genomic_DNA"/>
</dbReference>
<dbReference type="RefSeq" id="WP_138637662.1">
    <property type="nucleotide sequence ID" value="NZ_JASWDG010000225.1"/>
</dbReference>
<keyword evidence="3" id="KW-1185">Reference proteome</keyword>
<feature type="region of interest" description="Disordered" evidence="1">
    <location>
        <begin position="1"/>
        <end position="64"/>
    </location>
</feature>
<evidence type="ECO:0000313" key="2">
    <source>
        <dbReference type="EMBL" id="TMR37543.1"/>
    </source>
</evidence>
<accession>A0A5S4GX22</accession>